<dbReference type="GO" id="GO:0015171">
    <property type="term" value="F:amino acid transmembrane transporter activity"/>
    <property type="evidence" value="ECO:0007669"/>
    <property type="project" value="TreeGrafter"/>
</dbReference>
<evidence type="ECO:0000256" key="5">
    <source>
        <dbReference type="ARBA" id="ARBA00023136"/>
    </source>
</evidence>
<proteinExistence type="predicted"/>
<evidence type="ECO:0000313" key="7">
    <source>
        <dbReference type="EMBL" id="PCJ03117.1"/>
    </source>
</evidence>
<name>A0A2A4Z7X0_9PROT</name>
<dbReference type="Pfam" id="PF01810">
    <property type="entry name" value="LysE"/>
    <property type="match status" value="1"/>
</dbReference>
<evidence type="ECO:0000256" key="2">
    <source>
        <dbReference type="ARBA" id="ARBA00022475"/>
    </source>
</evidence>
<dbReference type="PANTHER" id="PTHR30086:SF20">
    <property type="entry name" value="ARGININE EXPORTER PROTEIN ARGO-RELATED"/>
    <property type="match status" value="1"/>
</dbReference>
<dbReference type="PANTHER" id="PTHR30086">
    <property type="entry name" value="ARGININE EXPORTER PROTEIN ARGO"/>
    <property type="match status" value="1"/>
</dbReference>
<comment type="caution">
    <text evidence="7">The sequence shown here is derived from an EMBL/GenBank/DDBJ whole genome shotgun (WGS) entry which is preliminary data.</text>
</comment>
<reference evidence="7" key="2">
    <citation type="journal article" date="2018" name="ISME J.">
        <title>A dynamic microbial community with high functional redundancy inhabits the cold, oxic subseafloor aquifer.</title>
        <authorList>
            <person name="Tully B.J."/>
            <person name="Wheat C.G."/>
            <person name="Glazer B.T."/>
            <person name="Huber J.A."/>
        </authorList>
    </citation>
    <scope>NUCLEOTIDE SEQUENCE</scope>
    <source>
        <strain evidence="7">NORP83</strain>
    </source>
</reference>
<feature type="transmembrane region" description="Helical" evidence="6">
    <location>
        <begin position="48"/>
        <end position="66"/>
    </location>
</feature>
<dbReference type="AlphaFoldDB" id="A0A2A4Z7X0"/>
<comment type="subcellular location">
    <subcellularLocation>
        <location evidence="1">Cell membrane</location>
        <topology evidence="1">Multi-pass membrane protein</topology>
    </subcellularLocation>
</comment>
<dbReference type="EMBL" id="NVUS01000003">
    <property type="protein sequence ID" value="PCJ03117.1"/>
    <property type="molecule type" value="Genomic_DNA"/>
</dbReference>
<keyword evidence="3 6" id="KW-0812">Transmembrane</keyword>
<dbReference type="GO" id="GO:0033228">
    <property type="term" value="P:cysteine export across plasma membrane"/>
    <property type="evidence" value="ECO:0007669"/>
    <property type="project" value="TreeGrafter"/>
</dbReference>
<accession>A0A2A4Z7X0</accession>
<feature type="transmembrane region" description="Helical" evidence="6">
    <location>
        <begin position="15"/>
        <end position="36"/>
    </location>
</feature>
<dbReference type="InterPro" id="IPR001123">
    <property type="entry name" value="LeuE-type"/>
</dbReference>
<reference key="1">
    <citation type="submission" date="2017-08" db="EMBL/GenBank/DDBJ databases">
        <title>A dynamic microbial community with high functional redundancy inhabits the cold, oxic subseafloor aquifer.</title>
        <authorList>
            <person name="Tully B.J."/>
            <person name="Wheat C.G."/>
            <person name="Glazer B.T."/>
            <person name="Huber J.A."/>
        </authorList>
    </citation>
    <scope>NUCLEOTIDE SEQUENCE [LARGE SCALE GENOMIC DNA]</scope>
</reference>
<evidence type="ECO:0000256" key="6">
    <source>
        <dbReference type="SAM" id="Phobius"/>
    </source>
</evidence>
<gene>
    <name evidence="7" type="ORF">COB13_04045</name>
</gene>
<sequence length="173" mass="19369">MLASSGMNFGYKRSLPHLIGIFSGFGLLIILCAVGIGSLYENYPILRNVLRVLSAGYLIYLSYKIATAGKTQLKTSGKPLTWLEAASFQFINPKAWVMSLTFISSFMPDFNSLWLEVVFMLTIGIFINFPCTSIWVLFGKVMARVFTSDKTRKIINYTMAGMLLLMIPILVLL</sequence>
<dbReference type="GO" id="GO:0005886">
    <property type="term" value="C:plasma membrane"/>
    <property type="evidence" value="ECO:0007669"/>
    <property type="project" value="UniProtKB-SubCell"/>
</dbReference>
<evidence type="ECO:0000256" key="4">
    <source>
        <dbReference type="ARBA" id="ARBA00022989"/>
    </source>
</evidence>
<protein>
    <submittedName>
        <fullName evidence="7">Lysine transporter LysE</fullName>
    </submittedName>
</protein>
<evidence type="ECO:0000256" key="3">
    <source>
        <dbReference type="ARBA" id="ARBA00022692"/>
    </source>
</evidence>
<keyword evidence="4 6" id="KW-1133">Transmembrane helix</keyword>
<feature type="transmembrane region" description="Helical" evidence="6">
    <location>
        <begin position="117"/>
        <end position="142"/>
    </location>
</feature>
<organism evidence="7">
    <name type="scientific">OCS116 cluster bacterium</name>
    <dbReference type="NCBI Taxonomy" id="2030921"/>
    <lineage>
        <taxon>Bacteria</taxon>
        <taxon>Pseudomonadati</taxon>
        <taxon>Pseudomonadota</taxon>
        <taxon>Alphaproteobacteria</taxon>
        <taxon>OCS116 cluster</taxon>
    </lineage>
</organism>
<keyword evidence="5 6" id="KW-0472">Membrane</keyword>
<feature type="transmembrane region" description="Helical" evidence="6">
    <location>
        <begin position="154"/>
        <end position="172"/>
    </location>
</feature>
<evidence type="ECO:0000256" key="1">
    <source>
        <dbReference type="ARBA" id="ARBA00004651"/>
    </source>
</evidence>
<keyword evidence="2" id="KW-1003">Cell membrane</keyword>